<dbReference type="SUPFAM" id="SSF54001">
    <property type="entry name" value="Cysteine proteinases"/>
    <property type="match status" value="1"/>
</dbReference>
<gene>
    <name evidence="4" type="ORF">ACK2TP_13765</name>
</gene>
<feature type="domain" description="DUF3857" evidence="3">
    <location>
        <begin position="66"/>
        <end position="176"/>
    </location>
</feature>
<keyword evidence="1" id="KW-0732">Signal</keyword>
<dbReference type="Pfam" id="PF12969">
    <property type="entry name" value="DUF3857"/>
    <property type="match status" value="1"/>
</dbReference>
<dbReference type="EMBL" id="JBJYXY010000001">
    <property type="protein sequence ID" value="MFN2976832.1"/>
    <property type="molecule type" value="Genomic_DNA"/>
</dbReference>
<dbReference type="RefSeq" id="WP_263414983.1">
    <property type="nucleotide sequence ID" value="NZ_BAABBH010000001.1"/>
</dbReference>
<protein>
    <submittedName>
        <fullName evidence="4">DUF3857 domain-containing protein</fullName>
    </submittedName>
</protein>
<evidence type="ECO:0000313" key="5">
    <source>
        <dbReference type="Proteomes" id="UP001634747"/>
    </source>
</evidence>
<dbReference type="InterPro" id="IPR038765">
    <property type="entry name" value="Papain-like_cys_pep_sf"/>
</dbReference>
<keyword evidence="5" id="KW-1185">Reference proteome</keyword>
<evidence type="ECO:0000256" key="1">
    <source>
        <dbReference type="SAM" id="SignalP"/>
    </source>
</evidence>
<feature type="domain" description="Transglutaminase-like" evidence="2">
    <location>
        <begin position="292"/>
        <end position="374"/>
    </location>
</feature>
<evidence type="ECO:0000259" key="2">
    <source>
        <dbReference type="Pfam" id="PF01841"/>
    </source>
</evidence>
<evidence type="ECO:0000313" key="4">
    <source>
        <dbReference type="EMBL" id="MFN2976832.1"/>
    </source>
</evidence>
<dbReference type="Gene3D" id="2.60.120.1130">
    <property type="match status" value="1"/>
</dbReference>
<dbReference type="Proteomes" id="UP001634747">
    <property type="component" value="Unassembled WGS sequence"/>
</dbReference>
<dbReference type="Pfam" id="PF01841">
    <property type="entry name" value="Transglut_core"/>
    <property type="match status" value="1"/>
</dbReference>
<dbReference type="Gene3D" id="2.60.40.3140">
    <property type="match status" value="1"/>
</dbReference>
<feature type="signal peptide" evidence="1">
    <location>
        <begin position="1"/>
        <end position="20"/>
    </location>
</feature>
<accession>A0ABW9KMP3</accession>
<dbReference type="InterPro" id="IPR002931">
    <property type="entry name" value="Transglutaminase-like"/>
</dbReference>
<name>A0ABW9KMP3_9BACT</name>
<evidence type="ECO:0000259" key="3">
    <source>
        <dbReference type="Pfam" id="PF12969"/>
    </source>
</evidence>
<reference evidence="4 5" key="1">
    <citation type="submission" date="2024-12" db="EMBL/GenBank/DDBJ databases">
        <authorList>
            <person name="Lee Y."/>
        </authorList>
    </citation>
    <scope>NUCLEOTIDE SEQUENCE [LARGE SCALE GENOMIC DNA]</scope>
    <source>
        <strain evidence="4 5">03SUJ4</strain>
    </source>
</reference>
<proteinExistence type="predicted"/>
<dbReference type="Gene3D" id="3.10.620.30">
    <property type="match status" value="1"/>
</dbReference>
<feature type="chain" id="PRO_5045499633" evidence="1">
    <location>
        <begin position="21"/>
        <end position="671"/>
    </location>
</feature>
<comment type="caution">
    <text evidence="4">The sequence shown here is derived from an EMBL/GenBank/DDBJ whole genome shotgun (WGS) entry which is preliminary data.</text>
</comment>
<organism evidence="4 5">
    <name type="scientific">Terriglobus aquaticus</name>
    <dbReference type="NCBI Taxonomy" id="940139"/>
    <lineage>
        <taxon>Bacteria</taxon>
        <taxon>Pseudomonadati</taxon>
        <taxon>Acidobacteriota</taxon>
        <taxon>Terriglobia</taxon>
        <taxon>Terriglobales</taxon>
        <taxon>Acidobacteriaceae</taxon>
        <taxon>Terriglobus</taxon>
    </lineage>
</organism>
<dbReference type="InterPro" id="IPR024618">
    <property type="entry name" value="DUF3857"/>
</dbReference>
<dbReference type="PROSITE" id="PS51257">
    <property type="entry name" value="PROKAR_LIPOPROTEIN"/>
    <property type="match status" value="1"/>
</dbReference>
<sequence length="671" mass="76223">MLSRRLVPAALLATALACSATLVRAQAWIAPTPEELKMTSLPEQPGAKAVVLNVDELCDDDNHMRSFYKRIKILTEAGKDLGDVRIIFDRRRDGGGWTVDEVAGRTIQPDGTIVPFTGKPYEKVLEKTKTDSFRGKVFSMPAVQVGSIIEYRYKLRWDDRYYQQPFWDVQDEDLYIRKAHFLWRPTQHDMFSVGRGGRESLVNTLVWHPVLPAGQQIKNTVLASGKRVLELDLHDIPAFSSEEYMPPSGSAMYHVDFYYSPYHTPQEFWNTEGKYWSSDANKFIGNSDFVRKTAQETIAGATTDEDKLRKLYALTQKLQNTDYTRRHDSAEDKQEGLKQVKSAEDVLLHKRGSSDEITRVFVALARAAGMNASLMISGDRSRSLVDANWLEMGQLRDEIAIVNYNGADHFFDPGTPYTTFGHLAWEHTFSGGVRQKDKETALVQTMMDTYKFSRTTRVADLKLQETGAMSGTVTMTWQGSPATVWRQRALRTDNDELREQLKTHLEHMMPGGTEVTVRAVENLTDPDQPLKVLFGVEGHLGTPAGSRVILPSDIFVANKHTTFPHEHRDQPVYFQYPESIQDAMRITLPAGYTLESVPKNDRVEFKTYAIYSQSSKQDATSVTIWRNLSIGEFYYPLNEYNDLRAFYSSMEQKDQNAVILKRASTEKASLQ</sequence>